<feature type="region of interest" description="Disordered" evidence="1">
    <location>
        <begin position="23"/>
        <end position="168"/>
    </location>
</feature>
<protein>
    <recommendedName>
        <fullName evidence="5">Lipoprotein</fullName>
    </recommendedName>
</protein>
<reference evidence="3 4" key="1">
    <citation type="submission" date="2017-09" db="EMBL/GenBank/DDBJ databases">
        <title>Large-scale bioinformatics analysis of Bacillus genomes uncovers conserved roles of natural products in bacterial physiology.</title>
        <authorList>
            <consortium name="Agbiome Team Llc"/>
            <person name="Bleich R.M."/>
            <person name="Grubbs K.J."/>
            <person name="Santa Maria K.C."/>
            <person name="Allen S.E."/>
            <person name="Farag S."/>
            <person name="Shank E.A."/>
            <person name="Bowers A."/>
        </authorList>
    </citation>
    <scope>NUCLEOTIDE SEQUENCE [LARGE SCALE GENOMIC DNA]</scope>
    <source>
        <strain evidence="3 4">AFS076905</strain>
    </source>
</reference>
<organism evidence="3 4">
    <name type="scientific">Bacillus cereus</name>
    <dbReference type="NCBI Taxonomy" id="1396"/>
    <lineage>
        <taxon>Bacteria</taxon>
        <taxon>Bacillati</taxon>
        <taxon>Bacillota</taxon>
        <taxon>Bacilli</taxon>
        <taxon>Bacillales</taxon>
        <taxon>Bacillaceae</taxon>
        <taxon>Bacillus</taxon>
        <taxon>Bacillus cereus group</taxon>
    </lineage>
</organism>
<feature type="compositionally biased region" description="Basic and acidic residues" evidence="1">
    <location>
        <begin position="98"/>
        <end position="114"/>
    </location>
</feature>
<comment type="caution">
    <text evidence="3">The sequence shown here is derived from an EMBL/GenBank/DDBJ whole genome shotgun (WGS) entry which is preliminary data.</text>
</comment>
<feature type="compositionally biased region" description="Basic and acidic residues" evidence="1">
    <location>
        <begin position="71"/>
        <end position="87"/>
    </location>
</feature>
<evidence type="ECO:0000313" key="3">
    <source>
        <dbReference type="EMBL" id="PFN23185.1"/>
    </source>
</evidence>
<keyword evidence="2" id="KW-0732">Signal</keyword>
<dbReference type="EMBL" id="NUYN01000027">
    <property type="protein sequence ID" value="PFN23185.1"/>
    <property type="molecule type" value="Genomic_DNA"/>
</dbReference>
<name>A0A2B1KE19_BACCE</name>
<accession>A0A2B1KE19</accession>
<dbReference type="PROSITE" id="PS51257">
    <property type="entry name" value="PROKAR_LIPOPROTEIN"/>
    <property type="match status" value="1"/>
</dbReference>
<feature type="compositionally biased region" description="Basic and acidic residues" evidence="1">
    <location>
        <begin position="39"/>
        <end position="58"/>
    </location>
</feature>
<proteinExistence type="predicted"/>
<evidence type="ECO:0000313" key="4">
    <source>
        <dbReference type="Proteomes" id="UP000225182"/>
    </source>
</evidence>
<feature type="compositionally biased region" description="Polar residues" evidence="1">
    <location>
        <begin position="29"/>
        <end position="38"/>
    </location>
</feature>
<feature type="compositionally biased region" description="Basic and acidic residues" evidence="1">
    <location>
        <begin position="125"/>
        <end position="141"/>
    </location>
</feature>
<dbReference type="Proteomes" id="UP000225182">
    <property type="component" value="Unassembled WGS sequence"/>
</dbReference>
<sequence length="238" mass="26236">MLKKVGTALITISLSVSSLVACSNKEETATQPQQQDQSKPVEKSEPKETGNITDKEEATQSQQQDQSKPVAKSEPKETGNVTDKKETTQQQDQSKPAVKSEPKETENITDKKETTQQQDQSKPVAKSEPKEAGNITDKKEATQPQQQDQSKPVEKSEPEVTSTITDTDARKLIANFLGMNPPEAINIKNYGKTKDGKEKYTARNNPEFVGHTGGTMLIGWFAIDPKTKEVTEIESTDM</sequence>
<gene>
    <name evidence="3" type="ORF">COJ50_18230</name>
</gene>
<feature type="chain" id="PRO_5039012872" description="Lipoprotein" evidence="2">
    <location>
        <begin position="22"/>
        <end position="238"/>
    </location>
</feature>
<dbReference type="AlphaFoldDB" id="A0A2B1KE19"/>
<evidence type="ECO:0008006" key="5">
    <source>
        <dbReference type="Google" id="ProtNLM"/>
    </source>
</evidence>
<evidence type="ECO:0000256" key="1">
    <source>
        <dbReference type="SAM" id="MobiDB-lite"/>
    </source>
</evidence>
<dbReference type="RefSeq" id="WP_098540942.1">
    <property type="nucleotide sequence ID" value="NZ_NUYN01000027.1"/>
</dbReference>
<evidence type="ECO:0000256" key="2">
    <source>
        <dbReference type="SAM" id="SignalP"/>
    </source>
</evidence>
<feature type="signal peptide" evidence="2">
    <location>
        <begin position="1"/>
        <end position="21"/>
    </location>
</feature>